<dbReference type="AlphaFoldDB" id="A0A1H2MDX9"/>
<reference evidence="3" key="1">
    <citation type="submission" date="2016-10" db="EMBL/GenBank/DDBJ databases">
        <authorList>
            <person name="Varghese N."/>
            <person name="Submissions S."/>
        </authorList>
    </citation>
    <scope>NUCLEOTIDE SEQUENCE [LARGE SCALE GENOMIC DNA]</scope>
    <source>
        <strain evidence="3">DSM 21743</strain>
    </source>
</reference>
<dbReference type="EMBL" id="LT629799">
    <property type="protein sequence ID" value="SDU90686.1"/>
    <property type="molecule type" value="Genomic_DNA"/>
</dbReference>
<sequence length="231" mass="23854">MPLQTWPATATAPAVRRVDRRALAEPARALALAVAVGALLGPLDVALKHVLPAPFGHLVNSSPVWALVAFVVGWCVRARSSWWPAVAGTVTLLVAVETYYLAYVLVRDRDTATLVDAHAVGWLVVGVGAGVVFGTAGAWARDGRPWRGPAGTATAVGLLLAGAWVEVRRFAGAQEETYRHDSVQAALVLLVLTGVAAVLAARSARQRVVGLALGLPAALGGVVLAGVLGMA</sequence>
<keyword evidence="1" id="KW-0472">Membrane</keyword>
<keyword evidence="1" id="KW-0812">Transmembrane</keyword>
<evidence type="ECO:0000313" key="2">
    <source>
        <dbReference type="EMBL" id="SDU90686.1"/>
    </source>
</evidence>
<feature type="transmembrane region" description="Helical" evidence="1">
    <location>
        <begin position="183"/>
        <end position="201"/>
    </location>
</feature>
<dbReference type="Proteomes" id="UP000198825">
    <property type="component" value="Chromosome I"/>
</dbReference>
<feature type="transmembrane region" description="Helical" evidence="1">
    <location>
        <begin position="26"/>
        <end position="43"/>
    </location>
</feature>
<feature type="transmembrane region" description="Helical" evidence="1">
    <location>
        <begin position="208"/>
        <end position="230"/>
    </location>
</feature>
<dbReference type="STRING" id="546874.SAMN04488544_1775"/>
<organism evidence="2 3">
    <name type="scientific">Microlunatus sagamiharensis</name>
    <dbReference type="NCBI Taxonomy" id="546874"/>
    <lineage>
        <taxon>Bacteria</taxon>
        <taxon>Bacillati</taxon>
        <taxon>Actinomycetota</taxon>
        <taxon>Actinomycetes</taxon>
        <taxon>Propionibacteriales</taxon>
        <taxon>Propionibacteriaceae</taxon>
        <taxon>Microlunatus</taxon>
    </lineage>
</organism>
<keyword evidence="1" id="KW-1133">Transmembrane helix</keyword>
<evidence type="ECO:0000313" key="3">
    <source>
        <dbReference type="Proteomes" id="UP000198825"/>
    </source>
</evidence>
<protein>
    <submittedName>
        <fullName evidence="2">Uncharacterized protein</fullName>
    </submittedName>
</protein>
<dbReference type="RefSeq" id="WP_091074113.1">
    <property type="nucleotide sequence ID" value="NZ_LT629799.1"/>
</dbReference>
<evidence type="ECO:0000256" key="1">
    <source>
        <dbReference type="SAM" id="Phobius"/>
    </source>
</evidence>
<feature type="transmembrane region" description="Helical" evidence="1">
    <location>
        <begin position="83"/>
        <end position="106"/>
    </location>
</feature>
<keyword evidence="3" id="KW-1185">Reference proteome</keyword>
<dbReference type="OrthoDB" id="3296224at2"/>
<dbReference type="InterPro" id="IPR045393">
    <property type="entry name" value="DUF6518"/>
</dbReference>
<proteinExistence type="predicted"/>
<accession>A0A1H2MDX9</accession>
<feature type="transmembrane region" description="Helical" evidence="1">
    <location>
        <begin position="118"/>
        <end position="140"/>
    </location>
</feature>
<dbReference type="Pfam" id="PF20128">
    <property type="entry name" value="DUF6518"/>
    <property type="match status" value="1"/>
</dbReference>
<feature type="transmembrane region" description="Helical" evidence="1">
    <location>
        <begin position="152"/>
        <end position="171"/>
    </location>
</feature>
<name>A0A1H2MDX9_9ACTN</name>
<feature type="transmembrane region" description="Helical" evidence="1">
    <location>
        <begin position="55"/>
        <end position="76"/>
    </location>
</feature>
<gene>
    <name evidence="2" type="ORF">SAMN04488544_1775</name>
</gene>